<dbReference type="OrthoDB" id="2487997at2759"/>
<sequence length="92" mass="10878">NTLRQRRNREKESPKKHRECLLNNQNRKLKSKAKETAEEHEEWLVCDREQKCQKAGKKTILSEETERSVIAVIIETTDQTEQIITRTFPTIS</sequence>
<reference evidence="1" key="1">
    <citation type="submission" date="2021-06" db="EMBL/GenBank/DDBJ databases">
        <authorList>
            <person name="Kallberg Y."/>
            <person name="Tangrot J."/>
            <person name="Rosling A."/>
        </authorList>
    </citation>
    <scope>NUCLEOTIDE SEQUENCE</scope>
    <source>
        <strain evidence="1">MA453B</strain>
    </source>
</reference>
<comment type="caution">
    <text evidence="1">The sequence shown here is derived from an EMBL/GenBank/DDBJ whole genome shotgun (WGS) entry which is preliminary data.</text>
</comment>
<evidence type="ECO:0000313" key="2">
    <source>
        <dbReference type="Proteomes" id="UP000789405"/>
    </source>
</evidence>
<keyword evidence="2" id="KW-1185">Reference proteome</keyword>
<organism evidence="1 2">
    <name type="scientific">Dentiscutata erythropus</name>
    <dbReference type="NCBI Taxonomy" id="1348616"/>
    <lineage>
        <taxon>Eukaryota</taxon>
        <taxon>Fungi</taxon>
        <taxon>Fungi incertae sedis</taxon>
        <taxon>Mucoromycota</taxon>
        <taxon>Glomeromycotina</taxon>
        <taxon>Glomeromycetes</taxon>
        <taxon>Diversisporales</taxon>
        <taxon>Gigasporaceae</taxon>
        <taxon>Dentiscutata</taxon>
    </lineage>
</organism>
<dbReference type="EMBL" id="CAJVPY010013584">
    <property type="protein sequence ID" value="CAG8741410.1"/>
    <property type="molecule type" value="Genomic_DNA"/>
</dbReference>
<gene>
    <name evidence="1" type="ORF">DERYTH_LOCUS16039</name>
</gene>
<feature type="non-terminal residue" evidence="1">
    <location>
        <position position="1"/>
    </location>
</feature>
<accession>A0A9N9ILX8</accession>
<dbReference type="AlphaFoldDB" id="A0A9N9ILX8"/>
<name>A0A9N9ILX8_9GLOM</name>
<dbReference type="Proteomes" id="UP000789405">
    <property type="component" value="Unassembled WGS sequence"/>
</dbReference>
<proteinExistence type="predicted"/>
<protein>
    <submittedName>
        <fullName evidence="1">22438_t:CDS:1</fullName>
    </submittedName>
</protein>
<evidence type="ECO:0000313" key="1">
    <source>
        <dbReference type="EMBL" id="CAG8741410.1"/>
    </source>
</evidence>